<dbReference type="RefSeq" id="WP_162667213.1">
    <property type="nucleotide sequence ID" value="NZ_LR593886.1"/>
</dbReference>
<dbReference type="Proteomes" id="UP000464178">
    <property type="component" value="Chromosome"/>
</dbReference>
<evidence type="ECO:0000313" key="1">
    <source>
        <dbReference type="EMBL" id="VTR92323.1"/>
    </source>
</evidence>
<organism evidence="1 2">
    <name type="scientific">Gemmata massiliana</name>
    <dbReference type="NCBI Taxonomy" id="1210884"/>
    <lineage>
        <taxon>Bacteria</taxon>
        <taxon>Pseudomonadati</taxon>
        <taxon>Planctomycetota</taxon>
        <taxon>Planctomycetia</taxon>
        <taxon>Gemmatales</taxon>
        <taxon>Gemmataceae</taxon>
        <taxon>Gemmata</taxon>
    </lineage>
</organism>
<proteinExistence type="predicted"/>
<dbReference type="EMBL" id="LR593886">
    <property type="protein sequence ID" value="VTR92323.1"/>
    <property type="molecule type" value="Genomic_DNA"/>
</dbReference>
<dbReference type="KEGG" id="gms:SOIL9_53910"/>
<dbReference type="InterPro" id="IPR032675">
    <property type="entry name" value="LRR_dom_sf"/>
</dbReference>
<name>A0A6P2CTT9_9BACT</name>
<keyword evidence="2" id="KW-1185">Reference proteome</keyword>
<reference evidence="1 2" key="1">
    <citation type="submission" date="2019-05" db="EMBL/GenBank/DDBJ databases">
        <authorList>
            <consortium name="Science for Life Laboratories"/>
        </authorList>
    </citation>
    <scope>NUCLEOTIDE SEQUENCE [LARGE SCALE GENOMIC DNA]</scope>
    <source>
        <strain evidence="1">Soil9</strain>
    </source>
</reference>
<dbReference type="NCBIfam" id="TIGR02996">
    <property type="entry name" value="rpt_mate_G_obs"/>
    <property type="match status" value="1"/>
</dbReference>
<gene>
    <name evidence="1" type="ORF">SOIL9_53910</name>
</gene>
<dbReference type="InterPro" id="IPR014338">
    <property type="entry name" value="CHP02996_rpt-companion-dom"/>
</dbReference>
<dbReference type="AlphaFoldDB" id="A0A6P2CTT9"/>
<dbReference type="SUPFAM" id="SSF52047">
    <property type="entry name" value="RNI-like"/>
    <property type="match status" value="1"/>
</dbReference>
<accession>A0A6P2CTT9</accession>
<dbReference type="Gene3D" id="3.80.10.10">
    <property type="entry name" value="Ribonuclease Inhibitor"/>
    <property type="match status" value="1"/>
</dbReference>
<evidence type="ECO:0000313" key="2">
    <source>
        <dbReference type="Proteomes" id="UP000464178"/>
    </source>
</evidence>
<sequence length="391" mass="42792">MLVVWTTDGLYGIWFGRAATVLRVGSSGDAERAFDTVRGTLTRQGVEFPLHGECGAPGARYGCGLPTSSFQGDQLAFDPAGRLVGIATVEGARIPVADPPRPGKWSASGFSADGRYLIIADEWDVRLFRYAPPKGVPARKHSVDQLALLRAIAAAPDDDTPRLVYANWLQENAQPERAEFIRLQCVHARRLRAGKLFAGEEREQELLSRFGDVWQAEYPVIRGVTWSGFWRGFPGVAVPNAATLARNAAAIWDAAPVESVVIQKMDLKSVTALAKSPFLNRLRGLELRNYRVDSEPLHALLSNAALSGLWWFAFGGNTCLDSSAVEVIASSESLRNIEMLTLRWCRITDLGALALVASPHLNNLRDLDLTGNELTGEVPSALRKRFPGVRF</sequence>
<protein>
    <submittedName>
        <fullName evidence="1">Uncharacterized protein</fullName>
    </submittedName>
</protein>